<evidence type="ECO:0000313" key="1">
    <source>
        <dbReference type="EMBL" id="SVA94161.1"/>
    </source>
</evidence>
<organism evidence="1">
    <name type="scientific">marine metagenome</name>
    <dbReference type="NCBI Taxonomy" id="408172"/>
    <lineage>
        <taxon>unclassified sequences</taxon>
        <taxon>metagenomes</taxon>
        <taxon>ecological metagenomes</taxon>
    </lineage>
</organism>
<feature type="non-terminal residue" evidence="1">
    <location>
        <position position="1"/>
    </location>
</feature>
<dbReference type="AlphaFoldDB" id="A0A381ZYW6"/>
<name>A0A381ZYW6_9ZZZZ</name>
<gene>
    <name evidence="1" type="ORF">METZ01_LOCUS147015</name>
</gene>
<accession>A0A381ZYW6</accession>
<protein>
    <submittedName>
        <fullName evidence="1">Uncharacterized protein</fullName>
    </submittedName>
</protein>
<sequence>KKVLQKKKKKLSQYKKQLIEQSTNKNILSKIQISKNLENDIKQIQIELISDGKKILKQLKNDSIFITKINNFIKTFINDLFLLKKNFNTNIMEFKTTIKKVLVKIPENLELSKGTLDIIDGEDLELDYFNPENFFILLSYMSNQDDNFVNDVYNLFIKIYNMKENLNPVFDCFEDIQTILNTDNSEHINNKSDIWMWENTWEDKKKWEIKNNKIINYKKNFLITYPFIFTKTSQLSNRNDISPCILKWLTEDDKIFIEMAKNFQTSKDIESLDFLLKTLNKKEIKSFLILDNKLSLISKFFSNLGSFSTYDKNLKIIKKNKCFTPNKIQIENDNILSRYNKILKLDNDIQFFEKQILINSLIQTNLLDNIKNLTSIVKTSGSSVEQRKLQKNIKISNTILMEKLYQFIGFLYKVHTKKNMTEQQQKRENIQKNTLKEKENFEEDINIDENYEDVITDIDDIF</sequence>
<proteinExistence type="predicted"/>
<reference evidence="1" key="1">
    <citation type="submission" date="2018-05" db="EMBL/GenBank/DDBJ databases">
        <authorList>
            <person name="Lanie J.A."/>
            <person name="Ng W.-L."/>
            <person name="Kazmierczak K.M."/>
            <person name="Andrzejewski T.M."/>
            <person name="Davidsen T.M."/>
            <person name="Wayne K.J."/>
            <person name="Tettelin H."/>
            <person name="Glass J.I."/>
            <person name="Rusch D."/>
            <person name="Podicherti R."/>
            <person name="Tsui H.-C.T."/>
            <person name="Winkler M.E."/>
        </authorList>
    </citation>
    <scope>NUCLEOTIDE SEQUENCE</scope>
</reference>
<dbReference type="EMBL" id="UINC01023128">
    <property type="protein sequence ID" value="SVA94161.1"/>
    <property type="molecule type" value="Genomic_DNA"/>
</dbReference>